<dbReference type="EMBL" id="ACVR01000020">
    <property type="protein sequence ID" value="EET83316.1"/>
    <property type="molecule type" value="Genomic_DNA"/>
</dbReference>
<comment type="caution">
    <text evidence="1">The sequence shown here is derived from an EMBL/GenBank/DDBJ whole genome shotgun (WGS) entry which is preliminary data.</text>
</comment>
<dbReference type="Proteomes" id="UP000018419">
    <property type="component" value="Unassembled WGS sequence"/>
</dbReference>
<reference evidence="1 2" key="1">
    <citation type="submission" date="2009-07" db="EMBL/GenBank/DDBJ databases">
        <authorList>
            <person name="Madupu R."/>
            <person name="Durkin A.S."/>
            <person name="Torralba M."/>
            <person name="Methe B."/>
            <person name="Sutton G.G."/>
            <person name="Strausberg R.L."/>
            <person name="Nelson K.E."/>
        </authorList>
    </citation>
    <scope>NUCLEOTIDE SEQUENCE [LARGE SCALE GENOMIC DNA]</scope>
    <source>
        <strain evidence="1 2">SK82</strain>
    </source>
</reference>
<gene>
    <name evidence="1" type="ORF">ACIRA0001_1024</name>
</gene>
<organism evidence="1 2">
    <name type="scientific">Acinetobacter radioresistens SK82</name>
    <dbReference type="NCBI Taxonomy" id="596318"/>
    <lineage>
        <taxon>Bacteria</taxon>
        <taxon>Pseudomonadati</taxon>
        <taxon>Pseudomonadota</taxon>
        <taxon>Gammaproteobacteria</taxon>
        <taxon>Moraxellales</taxon>
        <taxon>Moraxellaceae</taxon>
        <taxon>Acinetobacter</taxon>
    </lineage>
</organism>
<evidence type="ECO:0000313" key="2">
    <source>
        <dbReference type="Proteomes" id="UP000018419"/>
    </source>
</evidence>
<keyword evidence="2" id="KW-1185">Reference proteome</keyword>
<accession>A0ABP2GNI9</accession>
<proteinExistence type="predicted"/>
<sequence length="39" mass="4917">MIVKKDDETFNLFSLVRFKRLLWVIEKTNKYFRKKRLIV</sequence>
<protein>
    <submittedName>
        <fullName evidence="1">Uncharacterized protein</fullName>
    </submittedName>
</protein>
<name>A0ABP2GNI9_ACIRA</name>
<evidence type="ECO:0000313" key="1">
    <source>
        <dbReference type="EMBL" id="EET83316.1"/>
    </source>
</evidence>